<keyword evidence="2" id="KW-1185">Reference proteome</keyword>
<protein>
    <submittedName>
        <fullName evidence="1">Flavin reductase</fullName>
    </submittedName>
</protein>
<reference evidence="1" key="1">
    <citation type="submission" date="2021-01" db="EMBL/GenBank/DDBJ databases">
        <authorList>
            <person name="Sun Q."/>
        </authorList>
    </citation>
    <scope>NUCLEOTIDE SEQUENCE</scope>
    <source>
        <strain evidence="1">YIM B02566</strain>
    </source>
</reference>
<name>A0ACC5R600_9HYPH</name>
<comment type="caution">
    <text evidence="1">The sequence shown here is derived from an EMBL/GenBank/DDBJ whole genome shotgun (WGS) entry which is preliminary data.</text>
</comment>
<proteinExistence type="predicted"/>
<evidence type="ECO:0000313" key="2">
    <source>
        <dbReference type="Proteomes" id="UP000616151"/>
    </source>
</evidence>
<dbReference type="EMBL" id="JAENHL010000007">
    <property type="protein sequence ID" value="MBK1868066.1"/>
    <property type="molecule type" value="Genomic_DNA"/>
</dbReference>
<organism evidence="1 2">
    <name type="scientific">Taklimakanibacter albus</name>
    <dbReference type="NCBI Taxonomy" id="2800327"/>
    <lineage>
        <taxon>Bacteria</taxon>
        <taxon>Pseudomonadati</taxon>
        <taxon>Pseudomonadota</taxon>
        <taxon>Alphaproteobacteria</taxon>
        <taxon>Hyphomicrobiales</taxon>
        <taxon>Aestuariivirgaceae</taxon>
        <taxon>Taklimakanibacter</taxon>
    </lineage>
</organism>
<gene>
    <name evidence="1" type="ORF">JHL16_17035</name>
</gene>
<evidence type="ECO:0000313" key="1">
    <source>
        <dbReference type="EMBL" id="MBK1868066.1"/>
    </source>
</evidence>
<dbReference type="Proteomes" id="UP000616151">
    <property type="component" value="Unassembled WGS sequence"/>
</dbReference>
<sequence>MAEVPDTMPDPALRQRFLNGMGLAACTVNVVTTEGAAGRHGVTVSAMASVSADTSRPTLLVCVHHMSPAAQAIIDNGIFCVNVLRDDQSFISDCFAGRYKTADGNKFSCTSWTTLATGAPRVVDALAAFDCRILSAQKIGTHHVIIGSVEEIFALDRGSPLIYANRAYGTPSRIDNGRAQEAQSVESVRLGAFHTFGPHVVPQVLRRLAAKGQQIDLKLVEGDHRRVLEAIKAGDVDLALMYDFNLGDQIEAELLTELQPYVLLAENHPLAKESSLSLAALASEPLILLEPPPSGEYFLSLFSERSLTPNIRFRTASFEMARGLVAGGFGYSLLSTKPAATMSYDGNALVTRPLSDATRSSQVVLARRAGATLGAGAEAFAAECRGLFGV</sequence>
<accession>A0ACC5R600</accession>